<feature type="region of interest" description="Disordered" evidence="1">
    <location>
        <begin position="1"/>
        <end position="21"/>
    </location>
</feature>
<name>A0ABT0L3H3_9GAMM</name>
<evidence type="ECO:0000313" key="4">
    <source>
        <dbReference type="Proteomes" id="UP001203212"/>
    </source>
</evidence>
<feature type="transmembrane region" description="Helical" evidence="2">
    <location>
        <begin position="24"/>
        <end position="42"/>
    </location>
</feature>
<dbReference type="Proteomes" id="UP001203212">
    <property type="component" value="Unassembled WGS sequence"/>
</dbReference>
<evidence type="ECO:0000313" key="3">
    <source>
        <dbReference type="EMBL" id="MCL1118266.1"/>
    </source>
</evidence>
<evidence type="ECO:0000256" key="2">
    <source>
        <dbReference type="SAM" id="Phobius"/>
    </source>
</evidence>
<feature type="compositionally biased region" description="Polar residues" evidence="1">
    <location>
        <begin position="12"/>
        <end position="21"/>
    </location>
</feature>
<comment type="caution">
    <text evidence="3">The sequence shown here is derived from an EMBL/GenBank/DDBJ whole genome shotgun (WGS) entry which is preliminary data.</text>
</comment>
<dbReference type="InterPro" id="IPR021382">
    <property type="entry name" value="DUF3014"/>
</dbReference>
<keyword evidence="2" id="KW-0812">Transmembrane</keyword>
<dbReference type="Pfam" id="PF11219">
    <property type="entry name" value="DUF3014"/>
    <property type="match status" value="1"/>
</dbReference>
<keyword evidence="2" id="KW-0472">Membrane</keyword>
<organism evidence="3 4">
    <name type="scientific">Shewanella aestuarii</name>
    <dbReference type="NCBI Taxonomy" id="1028752"/>
    <lineage>
        <taxon>Bacteria</taxon>
        <taxon>Pseudomonadati</taxon>
        <taxon>Pseudomonadota</taxon>
        <taxon>Gammaproteobacteria</taxon>
        <taxon>Alteromonadales</taxon>
        <taxon>Shewanellaceae</taxon>
        <taxon>Shewanella</taxon>
    </lineage>
</organism>
<evidence type="ECO:0000256" key="1">
    <source>
        <dbReference type="SAM" id="MobiDB-lite"/>
    </source>
</evidence>
<keyword evidence="2" id="KW-1133">Transmembrane helix</keyword>
<accession>A0ABT0L3H3</accession>
<sequence length="296" mass="32492">MQVNKEDRATPAPTQEPKSGSNKTVIGVVVVALIAAAGYFSMSGDDSAEIEPIIPTPVQLPEPVPMNPIEQAPIEEPAIEESITSSDVVPLGEPEAPAAIFEPLPALAESDDFVAKKALTVASGMKIEPLILKKDMARQFVVFIDNLAQGELIRKASPMKGPDNKFTTSEITNKTYLNPDSYHRYDIYADFVSGLNDQELAATYRELKPLFEEAFAELGYTDTSFDARMQQAFKMIADAPIVEDPIELTSISVNYKYVDVNLEALPNAQKLLVRMGPENTRKIKNAVKRLQPLLPN</sequence>
<gene>
    <name evidence="3" type="ORF">L2689_13575</name>
</gene>
<protein>
    <submittedName>
        <fullName evidence="3">DUF3014 domain-containing protein</fullName>
    </submittedName>
</protein>
<dbReference type="EMBL" id="JAKILK010000008">
    <property type="protein sequence ID" value="MCL1118266.1"/>
    <property type="molecule type" value="Genomic_DNA"/>
</dbReference>
<dbReference type="RefSeq" id="WP_188842260.1">
    <property type="nucleotide sequence ID" value="NZ_BMOT01000008.1"/>
</dbReference>
<reference evidence="3 4" key="1">
    <citation type="submission" date="2022-01" db="EMBL/GenBank/DDBJ databases">
        <title>Whole genome-based taxonomy of the Shewanellaceae.</title>
        <authorList>
            <person name="Martin-Rodriguez A.J."/>
        </authorList>
    </citation>
    <scope>NUCLEOTIDE SEQUENCE [LARGE SCALE GENOMIC DNA]</scope>
    <source>
        <strain evidence="3 4">JCM 17801</strain>
    </source>
</reference>
<keyword evidence="4" id="KW-1185">Reference proteome</keyword>
<proteinExistence type="predicted"/>